<gene>
    <name evidence="1" type="ORF">NYP84_08545</name>
</gene>
<evidence type="ECO:0000313" key="2">
    <source>
        <dbReference type="Proteomes" id="UP001058553"/>
    </source>
</evidence>
<accession>A0ABY5XCP6</accession>
<name>A0ABY5XCP6_ERWPY</name>
<protein>
    <submittedName>
        <fullName evidence="1">Uncharacterized protein</fullName>
    </submittedName>
</protein>
<dbReference type="Proteomes" id="UP001058553">
    <property type="component" value="Chromosome"/>
</dbReference>
<organism evidence="1 2">
    <name type="scientific">Erwinia pyrifoliae</name>
    <dbReference type="NCBI Taxonomy" id="79967"/>
    <lineage>
        <taxon>Bacteria</taxon>
        <taxon>Pseudomonadati</taxon>
        <taxon>Pseudomonadota</taxon>
        <taxon>Gammaproteobacteria</taxon>
        <taxon>Enterobacterales</taxon>
        <taxon>Erwiniaceae</taxon>
        <taxon>Erwinia</taxon>
    </lineage>
</organism>
<evidence type="ECO:0000313" key="1">
    <source>
        <dbReference type="EMBL" id="UWS35174.1"/>
    </source>
</evidence>
<proteinExistence type="predicted"/>
<dbReference type="GeneID" id="92236982"/>
<keyword evidence="2" id="KW-1185">Reference proteome</keyword>
<dbReference type="RefSeq" id="WP_012668167.1">
    <property type="nucleotide sequence ID" value="NZ_CP023567.1"/>
</dbReference>
<dbReference type="EMBL" id="CP103445">
    <property type="protein sequence ID" value="UWS35174.1"/>
    <property type="molecule type" value="Genomic_DNA"/>
</dbReference>
<sequence length="68" mass="7670">MMLEEPQNHRLLYLGEHYQSMLNNALASARNDDVGRGAQEHIDICLSAVLKTLPADDEIHEKIKKRAG</sequence>
<reference evidence="1" key="1">
    <citation type="submission" date="2022-07" db="EMBL/GenBank/DDBJ databases">
        <title>Genetic diversity of Erwinia pyrifoliae.</title>
        <authorList>
            <person name="Park D.S."/>
            <person name="Ham H."/>
        </authorList>
    </citation>
    <scope>NUCLEOTIDE SEQUENCE</scope>
    <source>
        <strain evidence="1">CP201486</strain>
    </source>
</reference>